<protein>
    <submittedName>
        <fullName evidence="2">Uncharacterized protein</fullName>
    </submittedName>
</protein>
<gene>
    <name evidence="2" type="ORF">ACFPIB_04825</name>
</gene>
<reference evidence="3" key="1">
    <citation type="journal article" date="2019" name="Int. J. Syst. Evol. Microbiol.">
        <title>The Global Catalogue of Microorganisms (GCM) 10K type strain sequencing project: providing services to taxonomists for standard genome sequencing and annotation.</title>
        <authorList>
            <consortium name="The Broad Institute Genomics Platform"/>
            <consortium name="The Broad Institute Genome Sequencing Center for Infectious Disease"/>
            <person name="Wu L."/>
            <person name="Ma J."/>
        </authorList>
    </citation>
    <scope>NUCLEOTIDE SEQUENCE [LARGE SCALE GENOMIC DNA]</scope>
    <source>
        <strain evidence="3">KACC 12602</strain>
    </source>
</reference>
<keyword evidence="1" id="KW-0732">Signal</keyword>
<dbReference type="RefSeq" id="WP_378016303.1">
    <property type="nucleotide sequence ID" value="NZ_JBHSKT010000002.1"/>
</dbReference>
<proteinExistence type="predicted"/>
<comment type="caution">
    <text evidence="2">The sequence shown here is derived from an EMBL/GenBank/DDBJ whole genome shotgun (WGS) entry which is preliminary data.</text>
</comment>
<evidence type="ECO:0000313" key="2">
    <source>
        <dbReference type="EMBL" id="MFC5269923.1"/>
    </source>
</evidence>
<dbReference type="Proteomes" id="UP001596161">
    <property type="component" value="Unassembled WGS sequence"/>
</dbReference>
<dbReference type="PROSITE" id="PS51257">
    <property type="entry name" value="PROKAR_LIPOPROTEIN"/>
    <property type="match status" value="1"/>
</dbReference>
<dbReference type="EMBL" id="JBHSKT010000002">
    <property type="protein sequence ID" value="MFC5269923.1"/>
    <property type="molecule type" value="Genomic_DNA"/>
</dbReference>
<feature type="signal peptide" evidence="1">
    <location>
        <begin position="1"/>
        <end position="23"/>
    </location>
</feature>
<feature type="chain" id="PRO_5045181172" evidence="1">
    <location>
        <begin position="24"/>
        <end position="105"/>
    </location>
</feature>
<evidence type="ECO:0000313" key="3">
    <source>
        <dbReference type="Proteomes" id="UP001596161"/>
    </source>
</evidence>
<accession>A0ABW0E9L1</accession>
<sequence length="105" mass="11970">MLKTNLIVFAIWLAGAACNCAFAQQRKSEIPDKVKPLTFEILVDQYNFPVKMNTGNPERDQQVYAAAKQNWVAANKELYRRYNSQGIKVSPEKRRKAQPVLSPSK</sequence>
<evidence type="ECO:0000256" key="1">
    <source>
        <dbReference type="SAM" id="SignalP"/>
    </source>
</evidence>
<keyword evidence="3" id="KW-1185">Reference proteome</keyword>
<organism evidence="2 3">
    <name type="scientific">Adhaeribacter terreus</name>
    <dbReference type="NCBI Taxonomy" id="529703"/>
    <lineage>
        <taxon>Bacteria</taxon>
        <taxon>Pseudomonadati</taxon>
        <taxon>Bacteroidota</taxon>
        <taxon>Cytophagia</taxon>
        <taxon>Cytophagales</taxon>
        <taxon>Hymenobacteraceae</taxon>
        <taxon>Adhaeribacter</taxon>
    </lineage>
</organism>
<name>A0ABW0E9L1_9BACT</name>